<reference evidence="1 2" key="1">
    <citation type="submission" date="2018-01" db="EMBL/GenBank/DDBJ databases">
        <title>Metagenomic assembled genomes from two thermal pools in the Uzon Caldera, Kamchatka, Russia.</title>
        <authorList>
            <person name="Wilkins L."/>
            <person name="Ettinger C."/>
        </authorList>
    </citation>
    <scope>NUCLEOTIDE SEQUENCE [LARGE SCALE GENOMIC DNA]</scope>
    <source>
        <strain evidence="1">ZAV-08</strain>
    </source>
</reference>
<proteinExistence type="predicted"/>
<organism evidence="1 2">
    <name type="scientific">Thermodesulfobacterium geofontis</name>
    <dbReference type="NCBI Taxonomy" id="1295609"/>
    <lineage>
        <taxon>Bacteria</taxon>
        <taxon>Pseudomonadati</taxon>
        <taxon>Thermodesulfobacteriota</taxon>
        <taxon>Thermodesulfobacteria</taxon>
        <taxon>Thermodesulfobacteriales</taxon>
        <taxon>Thermodesulfobacteriaceae</taxon>
        <taxon>Thermodesulfobacterium</taxon>
    </lineage>
</organism>
<evidence type="ECO:0000313" key="2">
    <source>
        <dbReference type="Proteomes" id="UP000235460"/>
    </source>
</evidence>
<dbReference type="Proteomes" id="UP000235460">
    <property type="component" value="Unassembled WGS sequence"/>
</dbReference>
<comment type="caution">
    <text evidence="1">The sequence shown here is derived from an EMBL/GenBank/DDBJ whole genome shotgun (WGS) entry which is preliminary data.</text>
</comment>
<evidence type="ECO:0000313" key="1">
    <source>
        <dbReference type="EMBL" id="PMP65404.1"/>
    </source>
</evidence>
<sequence>MLEGKVITISISKEKEVTKENVPEVKVIENFVIEGNVHSSPWHRQASFLDIYTLERMKEIVGRPHSYGELAENITTDADLSQVEMGDLISAGKCLFEVTQIGKKCHHRRTIF</sequence>
<dbReference type="SUPFAM" id="SSF50800">
    <property type="entry name" value="PK beta-barrel domain-like"/>
    <property type="match status" value="1"/>
</dbReference>
<dbReference type="AlphaFoldDB" id="A0A2N7PLW4"/>
<dbReference type="InterPro" id="IPR011037">
    <property type="entry name" value="Pyrv_Knase-like_insert_dom_sf"/>
</dbReference>
<dbReference type="EMBL" id="PNIK01000097">
    <property type="protein sequence ID" value="PMP65404.1"/>
    <property type="molecule type" value="Genomic_DNA"/>
</dbReference>
<accession>A0A2N7PLW4</accession>
<dbReference type="Gene3D" id="2.40.33.20">
    <property type="entry name" value="PK beta-barrel domain-like"/>
    <property type="match status" value="1"/>
</dbReference>
<protein>
    <submittedName>
        <fullName evidence="1">MOSC domain-containing protein</fullName>
    </submittedName>
</protein>
<gene>
    <name evidence="1" type="ORF">C0190_06760</name>
</gene>
<name>A0A2N7PLW4_9BACT</name>